<dbReference type="EMBL" id="JAOYFB010000044">
    <property type="protein sequence ID" value="KAK4045548.1"/>
    <property type="molecule type" value="Genomic_DNA"/>
</dbReference>
<reference evidence="2 3" key="1">
    <citation type="journal article" date="2023" name="Nucleic Acids Res.">
        <title>The hologenome of Daphnia magna reveals possible DNA methylation and microbiome-mediated evolution of the host genome.</title>
        <authorList>
            <person name="Chaturvedi A."/>
            <person name="Li X."/>
            <person name="Dhandapani V."/>
            <person name="Marshall H."/>
            <person name="Kissane S."/>
            <person name="Cuenca-Cambronero M."/>
            <person name="Asole G."/>
            <person name="Calvet F."/>
            <person name="Ruiz-Romero M."/>
            <person name="Marangio P."/>
            <person name="Guigo R."/>
            <person name="Rago D."/>
            <person name="Mirbahai L."/>
            <person name="Eastwood N."/>
            <person name="Colbourne J.K."/>
            <person name="Zhou J."/>
            <person name="Mallon E."/>
            <person name="Orsini L."/>
        </authorList>
    </citation>
    <scope>NUCLEOTIDE SEQUENCE [LARGE SCALE GENOMIC DNA]</scope>
    <source>
        <strain evidence="2">LRV0_1</strain>
    </source>
</reference>
<dbReference type="Proteomes" id="UP001234178">
    <property type="component" value="Unassembled WGS sequence"/>
</dbReference>
<sequence>MTSSARRSIACAASAPATCTRNALDEEATERPRGAPSVPRVRDDSPGAAAQRARVRPTEAACRRQNGREARSRASSRGARGRRGAVAERPWVLPHGTAHRACSVPPHSPQSTKEMAMRASLRRHRVNAPPGDRGPRLRRHVHNHRRTLANRIKPRVHSRCRRGIDAVKRRLNNATRVSVVAPC</sequence>
<evidence type="ECO:0000256" key="1">
    <source>
        <dbReference type="SAM" id="MobiDB-lite"/>
    </source>
</evidence>
<evidence type="ECO:0000313" key="2">
    <source>
        <dbReference type="EMBL" id="KAK4045548.1"/>
    </source>
</evidence>
<name>A0ABR0BAE6_9CRUS</name>
<proteinExistence type="predicted"/>
<organism evidence="2 3">
    <name type="scientific">Daphnia magna</name>
    <dbReference type="NCBI Taxonomy" id="35525"/>
    <lineage>
        <taxon>Eukaryota</taxon>
        <taxon>Metazoa</taxon>
        <taxon>Ecdysozoa</taxon>
        <taxon>Arthropoda</taxon>
        <taxon>Crustacea</taxon>
        <taxon>Branchiopoda</taxon>
        <taxon>Diplostraca</taxon>
        <taxon>Cladocera</taxon>
        <taxon>Anomopoda</taxon>
        <taxon>Daphniidae</taxon>
        <taxon>Daphnia</taxon>
    </lineage>
</organism>
<gene>
    <name evidence="2" type="ORF">OUZ56_033172</name>
</gene>
<accession>A0ABR0BAE6</accession>
<protein>
    <submittedName>
        <fullName evidence="2">Uncharacterized protein</fullName>
    </submittedName>
</protein>
<feature type="region of interest" description="Disordered" evidence="1">
    <location>
        <begin position="21"/>
        <end position="86"/>
    </location>
</feature>
<keyword evidence="3" id="KW-1185">Reference proteome</keyword>
<comment type="caution">
    <text evidence="2">The sequence shown here is derived from an EMBL/GenBank/DDBJ whole genome shotgun (WGS) entry which is preliminary data.</text>
</comment>
<evidence type="ECO:0000313" key="3">
    <source>
        <dbReference type="Proteomes" id="UP001234178"/>
    </source>
</evidence>